<dbReference type="AlphaFoldDB" id="A0A498R397"/>
<dbReference type="SUPFAM" id="SSF88659">
    <property type="entry name" value="Sigma3 and sigma4 domains of RNA polymerase sigma factors"/>
    <property type="match status" value="1"/>
</dbReference>
<proteinExistence type="inferred from homology"/>
<protein>
    <recommendedName>
        <fullName evidence="3">UPF0122 protein LUCI_0859</fullName>
    </recommendedName>
</protein>
<evidence type="ECO:0000256" key="3">
    <source>
        <dbReference type="HAMAP-Rule" id="MF_00245"/>
    </source>
</evidence>
<dbReference type="Proteomes" id="UP000277811">
    <property type="component" value="Unassembled WGS sequence"/>
</dbReference>
<comment type="function">
    <text evidence="2 3">Might take part in the signal recognition particle (SRP) pathway. This is inferred from the conservation of its genetic proximity to ftsY/ffh. May be a regulatory protein.</text>
</comment>
<dbReference type="InterPro" id="IPR036388">
    <property type="entry name" value="WH-like_DNA-bd_sf"/>
</dbReference>
<dbReference type="NCBIfam" id="NF045758">
    <property type="entry name" value="YlxM"/>
    <property type="match status" value="1"/>
</dbReference>
<dbReference type="Gene3D" id="1.10.10.10">
    <property type="entry name" value="Winged helix-like DNA-binding domain superfamily/Winged helix DNA-binding domain"/>
    <property type="match status" value="1"/>
</dbReference>
<name>A0A498R397_9FIRM</name>
<comment type="similarity">
    <text evidence="1 3">Belongs to the UPF0122 family.</text>
</comment>
<dbReference type="InterPro" id="IPR013324">
    <property type="entry name" value="RNA_pol_sigma_r3/r4-like"/>
</dbReference>
<reference evidence="4 5" key="1">
    <citation type="submission" date="2018-06" db="EMBL/GenBank/DDBJ databases">
        <authorList>
            <person name="Strepis N."/>
        </authorList>
    </citation>
    <scope>NUCLEOTIDE SEQUENCE [LARGE SCALE GENOMIC DNA]</scope>
    <source>
        <strain evidence="4">LUCI</strain>
    </source>
</reference>
<keyword evidence="5" id="KW-1185">Reference proteome</keyword>
<sequence length="140" mass="16446">MLTSIFTCQHFKLLILSQVTVVLDKVLRVGLLYDYYGALLTEKQQQCLEMHYLHDLSLSEIAAEFSVSRQAVHDIIRRAEQILEEHESKLKLVQRHQQDQQVMKKVHELLCSLPDEMRQRPEIQESIHQIGLLLNFPKEL</sequence>
<evidence type="ECO:0000313" key="4">
    <source>
        <dbReference type="EMBL" id="VBB05649.1"/>
    </source>
</evidence>
<evidence type="ECO:0000256" key="1">
    <source>
        <dbReference type="ARBA" id="ARBA00008720"/>
    </source>
</evidence>
<dbReference type="InterPro" id="IPR007394">
    <property type="entry name" value="UPF0122"/>
</dbReference>
<accession>A0A498R397</accession>
<dbReference type="RefSeq" id="WP_207856949.1">
    <property type="nucleotide sequence ID" value="NZ_UPPP01000057.1"/>
</dbReference>
<dbReference type="HAMAP" id="MF_00245">
    <property type="entry name" value="UPF0122"/>
    <property type="match status" value="1"/>
</dbReference>
<dbReference type="PANTHER" id="PTHR40083:SF1">
    <property type="entry name" value="UPF0122 PROTEIN YLXM"/>
    <property type="match status" value="1"/>
</dbReference>
<evidence type="ECO:0000313" key="5">
    <source>
        <dbReference type="Proteomes" id="UP000277811"/>
    </source>
</evidence>
<dbReference type="InterPro" id="IPR054831">
    <property type="entry name" value="UPF0122_fam_protein"/>
</dbReference>
<gene>
    <name evidence="4" type="ORF">LUCI_0859</name>
</gene>
<evidence type="ECO:0000256" key="2">
    <source>
        <dbReference type="ARBA" id="ARBA00024764"/>
    </source>
</evidence>
<dbReference type="PANTHER" id="PTHR40083">
    <property type="entry name" value="UPF0122 PROTEIN CBO2450/CLC_2298"/>
    <property type="match status" value="1"/>
</dbReference>
<dbReference type="EMBL" id="UPPP01000057">
    <property type="protein sequence ID" value="VBB05649.1"/>
    <property type="molecule type" value="Genomic_DNA"/>
</dbReference>
<organism evidence="4 5">
    <name type="scientific">Lucifera butyrica</name>
    <dbReference type="NCBI Taxonomy" id="1351585"/>
    <lineage>
        <taxon>Bacteria</taxon>
        <taxon>Bacillati</taxon>
        <taxon>Bacillota</taxon>
        <taxon>Negativicutes</taxon>
        <taxon>Veillonellales</taxon>
        <taxon>Veillonellaceae</taxon>
        <taxon>Lucifera</taxon>
    </lineage>
</organism>
<dbReference type="Pfam" id="PF04297">
    <property type="entry name" value="UPF0122"/>
    <property type="match status" value="1"/>
</dbReference>